<dbReference type="EC" id="6.3.2.4" evidence="6 18"/>
<keyword evidence="7 18" id="KW-0963">Cytoplasm</keyword>
<dbReference type="InterPro" id="IPR011127">
    <property type="entry name" value="Dala_Dala_lig_N"/>
</dbReference>
<comment type="subcellular location">
    <subcellularLocation>
        <location evidence="3 18">Cytoplasm</location>
    </subcellularLocation>
</comment>
<dbReference type="PIRSF" id="PIRSF039102">
    <property type="entry name" value="Ddl/VanB"/>
    <property type="match status" value="1"/>
</dbReference>
<dbReference type="Proteomes" id="UP000297890">
    <property type="component" value="Unassembled WGS sequence"/>
</dbReference>
<dbReference type="GO" id="GO:0008716">
    <property type="term" value="F:D-alanine-D-alanine ligase activity"/>
    <property type="evidence" value="ECO:0007669"/>
    <property type="project" value="UniProtKB-UniRule"/>
</dbReference>
<comment type="cofactor">
    <cofactor evidence="1">
        <name>Mn(2+)</name>
        <dbReference type="ChEBI" id="CHEBI:29035"/>
    </cofactor>
</comment>
<dbReference type="OrthoDB" id="9813261at2"/>
<evidence type="ECO:0000256" key="17">
    <source>
        <dbReference type="ARBA" id="ARBA00047614"/>
    </source>
</evidence>
<dbReference type="EMBL" id="SRIO01000005">
    <property type="protein sequence ID" value="TFZ83011.1"/>
    <property type="molecule type" value="Genomic_DNA"/>
</dbReference>
<feature type="binding site" evidence="20">
    <location>
        <position position="264"/>
    </location>
    <ligand>
        <name>Mg(2+)</name>
        <dbReference type="ChEBI" id="CHEBI:18420"/>
        <label>1</label>
    </ligand>
</feature>
<evidence type="ECO:0000313" key="23">
    <source>
        <dbReference type="EMBL" id="TFZ83011.1"/>
    </source>
</evidence>
<reference evidence="23 24" key="1">
    <citation type="journal article" date="2019" name="ISME J.">
        <title>Candidatus Macondimonas diazotrophica, a novel gammaproteobacterial genus dominating crude-oil-contaminated coastal sediments.</title>
        <authorList>
            <person name="Karthikeyan S."/>
            <person name="Konstantinidis K."/>
        </authorList>
    </citation>
    <scope>NUCLEOTIDE SEQUENCE [LARGE SCALE GENOMIC DNA]</scope>
    <source>
        <strain evidence="23 24">KTK01</strain>
    </source>
</reference>
<dbReference type="InterPro" id="IPR011095">
    <property type="entry name" value="Dala_Dala_lig_C"/>
</dbReference>
<comment type="caution">
    <text evidence="23">The sequence shown here is derived from an EMBL/GenBank/DDBJ whole genome shotgun (WGS) entry which is preliminary data.</text>
</comment>
<dbReference type="GO" id="GO:0005829">
    <property type="term" value="C:cytosol"/>
    <property type="evidence" value="ECO:0007669"/>
    <property type="project" value="TreeGrafter"/>
</dbReference>
<dbReference type="RefSeq" id="WP_135281311.1">
    <property type="nucleotide sequence ID" value="NZ_SRIO01000005.1"/>
</dbReference>
<dbReference type="Gene3D" id="3.40.50.20">
    <property type="match status" value="1"/>
</dbReference>
<evidence type="ECO:0000256" key="11">
    <source>
        <dbReference type="ARBA" id="ARBA00022840"/>
    </source>
</evidence>
<evidence type="ECO:0000256" key="3">
    <source>
        <dbReference type="ARBA" id="ARBA00004496"/>
    </source>
</evidence>
<dbReference type="SUPFAM" id="SSF52440">
    <property type="entry name" value="PreATP-grasp domain"/>
    <property type="match status" value="1"/>
</dbReference>
<proteinExistence type="inferred from homology"/>
<dbReference type="PANTHER" id="PTHR23132">
    <property type="entry name" value="D-ALANINE--D-ALANINE LIGASE"/>
    <property type="match status" value="1"/>
</dbReference>
<dbReference type="AlphaFoldDB" id="A0A4Z0FAQ2"/>
<evidence type="ECO:0000256" key="18">
    <source>
        <dbReference type="HAMAP-Rule" id="MF_00047"/>
    </source>
</evidence>
<feature type="binding site" evidence="20">
    <location>
        <position position="277"/>
    </location>
    <ligand>
        <name>Mg(2+)</name>
        <dbReference type="ChEBI" id="CHEBI:18420"/>
        <label>1</label>
    </ligand>
</feature>
<accession>A0A4Z0FAQ2</accession>
<dbReference type="InterPro" id="IPR013815">
    <property type="entry name" value="ATP_grasp_subdomain_1"/>
</dbReference>
<comment type="similarity">
    <text evidence="5 18">Belongs to the D-alanine--D-alanine ligase family.</text>
</comment>
<evidence type="ECO:0000256" key="12">
    <source>
        <dbReference type="ARBA" id="ARBA00022842"/>
    </source>
</evidence>
<evidence type="ECO:0000256" key="20">
    <source>
        <dbReference type="PIRSR" id="PIRSR039102-3"/>
    </source>
</evidence>
<feature type="binding site" evidence="20">
    <location>
        <position position="277"/>
    </location>
    <ligand>
        <name>Mg(2+)</name>
        <dbReference type="ChEBI" id="CHEBI:18420"/>
        <label>2</label>
    </ligand>
</feature>
<dbReference type="HAMAP" id="MF_00047">
    <property type="entry name" value="Dala_Dala_lig"/>
    <property type="match status" value="1"/>
</dbReference>
<dbReference type="UniPathway" id="UPA00219"/>
<gene>
    <name evidence="18" type="primary">ddl</name>
    <name evidence="23" type="ORF">E4680_05035</name>
</gene>
<keyword evidence="9 20" id="KW-0479">Metal-binding</keyword>
<organism evidence="23 24">
    <name type="scientific">Candidatus Macondimonas diazotrophica</name>
    <dbReference type="NCBI Taxonomy" id="2305248"/>
    <lineage>
        <taxon>Bacteria</taxon>
        <taxon>Pseudomonadati</taxon>
        <taxon>Pseudomonadota</taxon>
        <taxon>Gammaproteobacteria</taxon>
        <taxon>Chromatiales</taxon>
        <taxon>Ectothiorhodospiraceae</taxon>
        <taxon>Candidatus Macondimonas</taxon>
    </lineage>
</organism>
<dbReference type="Pfam" id="PF07478">
    <property type="entry name" value="Dala_Dala_lig_C"/>
    <property type="match status" value="1"/>
</dbReference>
<dbReference type="GO" id="GO:0046872">
    <property type="term" value="F:metal ion binding"/>
    <property type="evidence" value="ECO:0007669"/>
    <property type="project" value="UniProtKB-KW"/>
</dbReference>
<dbReference type="InterPro" id="IPR011761">
    <property type="entry name" value="ATP-grasp"/>
</dbReference>
<dbReference type="InterPro" id="IPR000291">
    <property type="entry name" value="D-Ala_lig_Van_CS"/>
</dbReference>
<evidence type="ECO:0000313" key="24">
    <source>
        <dbReference type="Proteomes" id="UP000297890"/>
    </source>
</evidence>
<evidence type="ECO:0000256" key="13">
    <source>
        <dbReference type="ARBA" id="ARBA00022960"/>
    </source>
</evidence>
<dbReference type="PROSITE" id="PS50975">
    <property type="entry name" value="ATP_GRASP"/>
    <property type="match status" value="1"/>
</dbReference>
<evidence type="ECO:0000256" key="15">
    <source>
        <dbReference type="ARBA" id="ARBA00023211"/>
    </source>
</evidence>
<dbReference type="GO" id="GO:0008360">
    <property type="term" value="P:regulation of cell shape"/>
    <property type="evidence" value="ECO:0007669"/>
    <property type="project" value="UniProtKB-KW"/>
</dbReference>
<comment type="catalytic activity">
    <reaction evidence="17 18">
        <text>2 D-alanine + ATP = D-alanyl-D-alanine + ADP + phosphate + H(+)</text>
        <dbReference type="Rhea" id="RHEA:11224"/>
        <dbReference type="ChEBI" id="CHEBI:15378"/>
        <dbReference type="ChEBI" id="CHEBI:30616"/>
        <dbReference type="ChEBI" id="CHEBI:43474"/>
        <dbReference type="ChEBI" id="CHEBI:57416"/>
        <dbReference type="ChEBI" id="CHEBI:57822"/>
        <dbReference type="ChEBI" id="CHEBI:456216"/>
        <dbReference type="EC" id="6.3.2.4"/>
    </reaction>
</comment>
<evidence type="ECO:0000256" key="21">
    <source>
        <dbReference type="PROSITE-ProRule" id="PRU00409"/>
    </source>
</evidence>
<evidence type="ECO:0000256" key="4">
    <source>
        <dbReference type="ARBA" id="ARBA00004752"/>
    </source>
</evidence>
<dbReference type="GO" id="GO:0005524">
    <property type="term" value="F:ATP binding"/>
    <property type="evidence" value="ECO:0007669"/>
    <property type="project" value="UniProtKB-UniRule"/>
</dbReference>
<dbReference type="GO" id="GO:0009252">
    <property type="term" value="P:peptidoglycan biosynthetic process"/>
    <property type="evidence" value="ECO:0007669"/>
    <property type="project" value="UniProtKB-UniRule"/>
</dbReference>
<evidence type="ECO:0000256" key="8">
    <source>
        <dbReference type="ARBA" id="ARBA00022598"/>
    </source>
</evidence>
<comment type="cofactor">
    <cofactor evidence="20">
        <name>Mg(2+)</name>
        <dbReference type="ChEBI" id="CHEBI:18420"/>
    </cofactor>
    <cofactor evidence="20">
        <name>Mn(2+)</name>
        <dbReference type="ChEBI" id="CHEBI:29035"/>
    </cofactor>
    <text evidence="20">Binds 2 magnesium or manganese ions per subunit.</text>
</comment>
<dbReference type="Gene3D" id="3.30.1490.20">
    <property type="entry name" value="ATP-grasp fold, A domain"/>
    <property type="match status" value="1"/>
</dbReference>
<dbReference type="PROSITE" id="PS00843">
    <property type="entry name" value="DALA_DALA_LIGASE_1"/>
    <property type="match status" value="1"/>
</dbReference>
<feature type="binding site" evidence="20">
    <location>
        <position position="279"/>
    </location>
    <ligand>
        <name>Mg(2+)</name>
        <dbReference type="ChEBI" id="CHEBI:18420"/>
        <label>2</label>
    </ligand>
</feature>
<dbReference type="PANTHER" id="PTHR23132:SF23">
    <property type="entry name" value="D-ALANINE--D-ALANINE LIGASE B"/>
    <property type="match status" value="1"/>
</dbReference>
<dbReference type="FunFam" id="3.30.470.20:FF:000008">
    <property type="entry name" value="D-alanine--D-alanine ligase"/>
    <property type="match status" value="1"/>
</dbReference>
<evidence type="ECO:0000256" key="7">
    <source>
        <dbReference type="ARBA" id="ARBA00022490"/>
    </source>
</evidence>
<feature type="domain" description="ATP-grasp" evidence="22">
    <location>
        <begin position="115"/>
        <end position="310"/>
    </location>
</feature>
<dbReference type="InterPro" id="IPR005905">
    <property type="entry name" value="D_ala_D_ala"/>
</dbReference>
<keyword evidence="15 20" id="KW-0464">Manganese</keyword>
<protein>
    <recommendedName>
        <fullName evidence="6 18">D-alanine--D-alanine ligase</fullName>
        <ecNumber evidence="6 18">6.3.2.4</ecNumber>
    </recommendedName>
    <alternativeName>
        <fullName evidence="18">D-Ala-D-Ala ligase</fullName>
    </alternativeName>
    <alternativeName>
        <fullName evidence="18">D-alanylalanine synthetase</fullName>
    </alternativeName>
</protein>
<evidence type="ECO:0000256" key="16">
    <source>
        <dbReference type="ARBA" id="ARBA00023316"/>
    </source>
</evidence>
<comment type="pathway">
    <text evidence="4 18">Cell wall biogenesis; peptidoglycan biosynthesis.</text>
</comment>
<name>A0A4Z0FAQ2_9GAMM</name>
<dbReference type="PROSITE" id="PS00844">
    <property type="entry name" value="DALA_DALA_LIGASE_2"/>
    <property type="match status" value="1"/>
</dbReference>
<comment type="function">
    <text evidence="2 18">Cell wall formation.</text>
</comment>
<keyword evidence="13 18" id="KW-0133">Cell shape</keyword>
<evidence type="ECO:0000256" key="6">
    <source>
        <dbReference type="ARBA" id="ARBA00012216"/>
    </source>
</evidence>
<evidence type="ECO:0000256" key="19">
    <source>
        <dbReference type="PIRSR" id="PIRSR039102-1"/>
    </source>
</evidence>
<keyword evidence="10 21" id="KW-0547">Nucleotide-binding</keyword>
<dbReference type="NCBIfam" id="NF002378">
    <property type="entry name" value="PRK01372.1"/>
    <property type="match status" value="1"/>
</dbReference>
<keyword evidence="24" id="KW-1185">Reference proteome</keyword>
<evidence type="ECO:0000256" key="5">
    <source>
        <dbReference type="ARBA" id="ARBA00010871"/>
    </source>
</evidence>
<dbReference type="Gene3D" id="3.30.470.20">
    <property type="entry name" value="ATP-grasp fold, B domain"/>
    <property type="match status" value="1"/>
</dbReference>
<evidence type="ECO:0000256" key="1">
    <source>
        <dbReference type="ARBA" id="ARBA00001936"/>
    </source>
</evidence>
<keyword evidence="16 18" id="KW-0961">Cell wall biogenesis/degradation</keyword>
<dbReference type="Pfam" id="PF01820">
    <property type="entry name" value="Dala_Dala_lig_N"/>
    <property type="match status" value="1"/>
</dbReference>
<dbReference type="NCBIfam" id="TIGR01205">
    <property type="entry name" value="D_ala_D_alaTIGR"/>
    <property type="match status" value="1"/>
</dbReference>
<dbReference type="SUPFAM" id="SSF56059">
    <property type="entry name" value="Glutathione synthetase ATP-binding domain-like"/>
    <property type="match status" value="1"/>
</dbReference>
<feature type="active site" evidence="19">
    <location>
        <position position="288"/>
    </location>
</feature>
<keyword evidence="14 18" id="KW-0573">Peptidoglycan synthesis</keyword>
<evidence type="ECO:0000256" key="2">
    <source>
        <dbReference type="ARBA" id="ARBA00003921"/>
    </source>
</evidence>
<evidence type="ECO:0000256" key="14">
    <source>
        <dbReference type="ARBA" id="ARBA00022984"/>
    </source>
</evidence>
<feature type="active site" evidence="19">
    <location>
        <position position="157"/>
    </location>
</feature>
<keyword evidence="8 18" id="KW-0436">Ligase</keyword>
<keyword evidence="11 21" id="KW-0067">ATP-binding</keyword>
<evidence type="ECO:0000256" key="9">
    <source>
        <dbReference type="ARBA" id="ARBA00022723"/>
    </source>
</evidence>
<sequence length="316" mass="34174">MSAHAEGRRIQDPAAFGRVAVLMGGHSGEREISLRSGAAIFEALRSTGVAAIAVDVQSDFLARLPTLRCDRAFIALHGRGGEDGVIQGALELAGIPYTGSGVAACAISMDKLRTKQLWQAQGLPTPPYMVLVDEPDAQQALESLGLPLIVKPAREGSSLGMSKVSAPEEMAAAFRRAREWDDRVLAERWITGGEYTVAILGDVALPSIRLETPHAFYDFEAKYRADSTRYHCPSGLMPDREAALSDLALAAFQGLDARGWGRVDFMIDRAGAPWLLELNSVPGMTDHSLVPMAARAAGLSFEELVWRILETSMEQR</sequence>
<feature type="active site" evidence="19">
    <location>
        <position position="29"/>
    </location>
</feature>
<evidence type="ECO:0000256" key="10">
    <source>
        <dbReference type="ARBA" id="ARBA00022741"/>
    </source>
</evidence>
<dbReference type="InterPro" id="IPR016185">
    <property type="entry name" value="PreATP-grasp_dom_sf"/>
</dbReference>
<evidence type="ECO:0000259" key="22">
    <source>
        <dbReference type="PROSITE" id="PS50975"/>
    </source>
</evidence>
<dbReference type="GO" id="GO:0071555">
    <property type="term" value="P:cell wall organization"/>
    <property type="evidence" value="ECO:0007669"/>
    <property type="project" value="UniProtKB-KW"/>
</dbReference>
<keyword evidence="12 20" id="KW-0460">Magnesium</keyword>